<keyword evidence="2" id="KW-1185">Reference proteome</keyword>
<dbReference type="AlphaFoldDB" id="U4KGE5"/>
<sequence>MLSKQELNKLLKWVIQTPALFKQADPIVEIPPFSASITKSIEEYEGNARLGFVYQYLCQKLFENNPQYLVKDEEIQLNQNGKTLGAIDFIIQNQLKGEIEHWEVAIKFYLLHNGLWFGPNAKDRLDIKLEHMLTHQLKMSSSEAFKCQFPQWQHLQERLLMQGRLYTNPFLDNEVPTHCCEKEINKERIKGYWCYENQKHRIEEPLYVLEKKNWITGRTSTSSLLEEETNIGKFIHCQSESGQYWFIVNQGWPN</sequence>
<dbReference type="eggNOG" id="COG3782">
    <property type="taxonomic scope" value="Bacteria"/>
</dbReference>
<dbReference type="EMBL" id="FO203526">
    <property type="protein sequence ID" value="CCO58628.1"/>
    <property type="molecule type" value="Genomic_DNA"/>
</dbReference>
<reference evidence="1 2" key="1">
    <citation type="journal article" date="2013" name="ISME J.">
        <title>Comparative genomics of pathogenic lineages of Vibrio nigripulchritudo identifies virulence-associated traits.</title>
        <authorList>
            <person name="Goudenege D."/>
            <person name="Labreuche Y."/>
            <person name="Krin E."/>
            <person name="Ansquer D."/>
            <person name="Mangenot S."/>
            <person name="Calteau A."/>
            <person name="Medigue C."/>
            <person name="Mazel D."/>
            <person name="Polz M.F."/>
            <person name="Le Roux F."/>
        </authorList>
    </citation>
    <scope>NUCLEOTIDE SEQUENCE [LARGE SCALE GENOMIC DNA]</scope>
    <source>
        <strain evidence="2">SnF1</strain>
    </source>
</reference>
<dbReference type="KEGG" id="vni:VIBNI_A2571"/>
<organism evidence="1 2">
    <name type="scientific">Vibrio nigripulchritudo</name>
    <dbReference type="NCBI Taxonomy" id="28173"/>
    <lineage>
        <taxon>Bacteria</taxon>
        <taxon>Pseudomonadati</taxon>
        <taxon>Pseudomonadota</taxon>
        <taxon>Gammaproteobacteria</taxon>
        <taxon>Vibrionales</taxon>
        <taxon>Vibrionaceae</taxon>
        <taxon>Vibrio</taxon>
    </lineage>
</organism>
<dbReference type="PATRIC" id="fig|1260221.3.peg.2450"/>
<evidence type="ECO:0000313" key="1">
    <source>
        <dbReference type="EMBL" id="CCO58628.1"/>
    </source>
</evidence>
<dbReference type="RefSeq" id="WP_022551328.1">
    <property type="nucleotide sequence ID" value="NC_022528.1"/>
</dbReference>
<accession>U4KGE5</accession>
<proteinExistence type="predicted"/>
<protein>
    <recommendedName>
        <fullName evidence="3">Type II citrate synthase</fullName>
    </recommendedName>
</protein>
<dbReference type="OrthoDB" id="378654at2"/>
<evidence type="ECO:0008006" key="3">
    <source>
        <dbReference type="Google" id="ProtNLM"/>
    </source>
</evidence>
<evidence type="ECO:0000313" key="2">
    <source>
        <dbReference type="Proteomes" id="UP000016895"/>
    </source>
</evidence>
<dbReference type="STRING" id="28173.VIBNI_A2571"/>
<name>U4KGE5_9VIBR</name>
<dbReference type="Proteomes" id="UP000016895">
    <property type="component" value="Chromosome 1"/>
</dbReference>
<gene>
    <name evidence="1" type="ORF">VIBNI_A2571</name>
</gene>
<dbReference type="InterPro" id="IPR015003">
    <property type="entry name" value="DUF1853"/>
</dbReference>
<dbReference type="Pfam" id="PF08907">
    <property type="entry name" value="DUF1853"/>
    <property type="match status" value="1"/>
</dbReference>